<dbReference type="Gene3D" id="3.40.50.150">
    <property type="entry name" value="Vaccinia Virus protein VP39"/>
    <property type="match status" value="1"/>
</dbReference>
<dbReference type="Pfam" id="PF13489">
    <property type="entry name" value="Methyltransf_23"/>
    <property type="match status" value="1"/>
</dbReference>
<dbReference type="EMBL" id="KZ613754">
    <property type="protein sequence ID" value="PMD64476.1"/>
    <property type="molecule type" value="Genomic_DNA"/>
</dbReference>
<gene>
    <name evidence="1" type="ORF">K444DRAFT_650778</name>
</gene>
<dbReference type="OrthoDB" id="2013972at2759"/>
<reference evidence="1 2" key="1">
    <citation type="submission" date="2016-04" db="EMBL/GenBank/DDBJ databases">
        <title>A degradative enzymes factory behind the ericoid mycorrhizal symbiosis.</title>
        <authorList>
            <consortium name="DOE Joint Genome Institute"/>
            <person name="Martino E."/>
            <person name="Morin E."/>
            <person name="Grelet G."/>
            <person name="Kuo A."/>
            <person name="Kohler A."/>
            <person name="Daghino S."/>
            <person name="Barry K."/>
            <person name="Choi C."/>
            <person name="Cichocki N."/>
            <person name="Clum A."/>
            <person name="Copeland A."/>
            <person name="Hainaut M."/>
            <person name="Haridas S."/>
            <person name="Labutti K."/>
            <person name="Lindquist E."/>
            <person name="Lipzen A."/>
            <person name="Khouja H.-R."/>
            <person name="Murat C."/>
            <person name="Ohm R."/>
            <person name="Olson A."/>
            <person name="Spatafora J."/>
            <person name="Veneault-Fourrey C."/>
            <person name="Henrissat B."/>
            <person name="Grigoriev I."/>
            <person name="Martin F."/>
            <person name="Perotto S."/>
        </authorList>
    </citation>
    <scope>NUCLEOTIDE SEQUENCE [LARGE SCALE GENOMIC DNA]</scope>
    <source>
        <strain evidence="1 2">E</strain>
    </source>
</reference>
<keyword evidence="1" id="KW-0808">Transferase</keyword>
<dbReference type="GeneID" id="36593736"/>
<dbReference type="AlphaFoldDB" id="A0A2J6TN68"/>
<dbReference type="Proteomes" id="UP000235371">
    <property type="component" value="Unassembled WGS sequence"/>
</dbReference>
<organism evidence="1 2">
    <name type="scientific">Hyaloscypha bicolor E</name>
    <dbReference type="NCBI Taxonomy" id="1095630"/>
    <lineage>
        <taxon>Eukaryota</taxon>
        <taxon>Fungi</taxon>
        <taxon>Dikarya</taxon>
        <taxon>Ascomycota</taxon>
        <taxon>Pezizomycotina</taxon>
        <taxon>Leotiomycetes</taxon>
        <taxon>Helotiales</taxon>
        <taxon>Hyaloscyphaceae</taxon>
        <taxon>Hyaloscypha</taxon>
        <taxon>Hyaloscypha bicolor</taxon>
    </lineage>
</organism>
<name>A0A2J6TN68_9HELO</name>
<dbReference type="PANTHER" id="PTHR43591:SF24">
    <property type="entry name" value="2-METHOXY-6-POLYPRENYL-1,4-BENZOQUINOL METHYLASE, MITOCHONDRIAL"/>
    <property type="match status" value="1"/>
</dbReference>
<proteinExistence type="predicted"/>
<dbReference type="STRING" id="1095630.A0A2J6TN68"/>
<accession>A0A2J6TN68</accession>
<protein>
    <submittedName>
        <fullName evidence="1">S-adenosyl-L-methionine-dependent methyltransferase</fullName>
    </submittedName>
</protein>
<dbReference type="GO" id="GO:0008168">
    <property type="term" value="F:methyltransferase activity"/>
    <property type="evidence" value="ECO:0007669"/>
    <property type="project" value="UniProtKB-KW"/>
</dbReference>
<dbReference type="InParanoid" id="A0A2J6TN68"/>
<dbReference type="InterPro" id="IPR029063">
    <property type="entry name" value="SAM-dependent_MTases_sf"/>
</dbReference>
<sequence length="308" mass="35414">MKHRASLTTSLSSYIKNHIYENGRRYHAYNEGKYFAPNDEAENDRLDMHNHMARLAIGGKLHTAPIGDNPQRILDVGCGTGIWTIDIGDEYPSAEVIGIDLSPTQPPMVPPNVRFEVDNAEEEWTYSKKFDFIHCRWMAGSILNWPRLVSRVYKNLKPGGWFECQDYDIMVTSSDGSLTAENTTYQWNALCCEALEKINIDHQPGAKMKRWCEDVGFESVQEEILFMPLGIWPKDKKYKEIGAWNYLIVTEGLEALSLRLFTKVLGWNKEEVEVLCAKVRTELKTNRKIHPLYKYHVVIGQKPNEKGD</sequence>
<dbReference type="SUPFAM" id="SSF53335">
    <property type="entry name" value="S-adenosyl-L-methionine-dependent methyltransferases"/>
    <property type="match status" value="1"/>
</dbReference>
<dbReference type="RefSeq" id="XP_024741380.1">
    <property type="nucleotide sequence ID" value="XM_024885659.1"/>
</dbReference>
<dbReference type="CDD" id="cd02440">
    <property type="entry name" value="AdoMet_MTases"/>
    <property type="match status" value="1"/>
</dbReference>
<dbReference type="GO" id="GO:0032259">
    <property type="term" value="P:methylation"/>
    <property type="evidence" value="ECO:0007669"/>
    <property type="project" value="UniProtKB-KW"/>
</dbReference>
<evidence type="ECO:0000313" key="2">
    <source>
        <dbReference type="Proteomes" id="UP000235371"/>
    </source>
</evidence>
<dbReference type="PANTHER" id="PTHR43591">
    <property type="entry name" value="METHYLTRANSFERASE"/>
    <property type="match status" value="1"/>
</dbReference>
<keyword evidence="1" id="KW-0489">Methyltransferase</keyword>
<evidence type="ECO:0000313" key="1">
    <source>
        <dbReference type="EMBL" id="PMD64476.1"/>
    </source>
</evidence>
<keyword evidence="2" id="KW-1185">Reference proteome</keyword>